<proteinExistence type="predicted"/>
<sequence length="344" mass="40317">MIPLNEFRPVCRLEIPQQERLIPKFPVIDAHNHLTRTKDSAKVVEDMERFHIKHIIDLDGFWDERMDFQIRNYVERYPGKFSIFGRVDVSNIDAPDFERQARNRVIECVERGAAGLKFSKSLGVKLTDRNGSYLTPDDPRLQVIWATAAEYRLPVTIHIADPPSFFDCVIDHTHERYEELAAHPHWSYGKRPCPRFLELMEAQENLLQQNPDTTFIVAHVGSYAENLKEVSRMLDAYPNMNVDTAERISELGRQPYTARDFILKYQDRIVYGTDLLPKPANISGNYRFFETKDEFFPYNSFDEHNQGRWNIYGVYLPDGVLKKIYYKNALRLIPRLQGLVHYDD</sequence>
<feature type="domain" description="Amidohydrolase-related" evidence="2">
    <location>
        <begin position="95"/>
        <end position="334"/>
    </location>
</feature>
<evidence type="ECO:0000259" key="2">
    <source>
        <dbReference type="Pfam" id="PF04909"/>
    </source>
</evidence>
<organism evidence="3 4">
    <name type="scientific">Massiliimalia timonensis</name>
    <dbReference type="NCBI Taxonomy" id="1987501"/>
    <lineage>
        <taxon>Bacteria</taxon>
        <taxon>Bacillati</taxon>
        <taxon>Bacillota</taxon>
        <taxon>Clostridia</taxon>
        <taxon>Eubacteriales</taxon>
        <taxon>Oscillospiraceae</taxon>
        <taxon>Massiliimalia</taxon>
    </lineage>
</organism>
<dbReference type="GO" id="GO:0016831">
    <property type="term" value="F:carboxy-lyase activity"/>
    <property type="evidence" value="ECO:0007669"/>
    <property type="project" value="InterPro"/>
</dbReference>
<dbReference type="PANTHER" id="PTHR21240">
    <property type="entry name" value="2-AMINO-3-CARBOXYLMUCONATE-6-SEMIALDEHYDE DECARBOXYLASE"/>
    <property type="match status" value="1"/>
</dbReference>
<keyword evidence="1" id="KW-0456">Lyase</keyword>
<dbReference type="GO" id="GO:0016787">
    <property type="term" value="F:hydrolase activity"/>
    <property type="evidence" value="ECO:0007669"/>
    <property type="project" value="InterPro"/>
</dbReference>
<gene>
    <name evidence="3" type="ORF">H8702_12515</name>
</gene>
<evidence type="ECO:0000256" key="1">
    <source>
        <dbReference type="ARBA" id="ARBA00023239"/>
    </source>
</evidence>
<dbReference type="GO" id="GO:0019748">
    <property type="term" value="P:secondary metabolic process"/>
    <property type="evidence" value="ECO:0007669"/>
    <property type="project" value="TreeGrafter"/>
</dbReference>
<dbReference type="GO" id="GO:0005737">
    <property type="term" value="C:cytoplasm"/>
    <property type="evidence" value="ECO:0007669"/>
    <property type="project" value="TreeGrafter"/>
</dbReference>
<dbReference type="PANTHER" id="PTHR21240:SF28">
    <property type="entry name" value="ISO-OROTATE DECARBOXYLASE (EUROFUNG)"/>
    <property type="match status" value="1"/>
</dbReference>
<evidence type="ECO:0000313" key="4">
    <source>
        <dbReference type="Proteomes" id="UP000632659"/>
    </source>
</evidence>
<dbReference type="SUPFAM" id="SSF51556">
    <property type="entry name" value="Metallo-dependent hydrolases"/>
    <property type="match status" value="1"/>
</dbReference>
<dbReference type="Pfam" id="PF04909">
    <property type="entry name" value="Amidohydro_2"/>
    <property type="match status" value="1"/>
</dbReference>
<dbReference type="Gene3D" id="3.20.20.140">
    <property type="entry name" value="Metal-dependent hydrolases"/>
    <property type="match status" value="1"/>
</dbReference>
<keyword evidence="4" id="KW-1185">Reference proteome</keyword>
<name>A0A8J6P6H4_9FIRM</name>
<dbReference type="Proteomes" id="UP000632659">
    <property type="component" value="Unassembled WGS sequence"/>
</dbReference>
<comment type="caution">
    <text evidence="3">The sequence shown here is derived from an EMBL/GenBank/DDBJ whole genome shotgun (WGS) entry which is preliminary data.</text>
</comment>
<protein>
    <submittedName>
        <fullName evidence="3">Amidohydrolase family protein</fullName>
    </submittedName>
</protein>
<dbReference type="AlphaFoldDB" id="A0A8J6P6H4"/>
<accession>A0A8J6P6H4</accession>
<evidence type="ECO:0000313" key="3">
    <source>
        <dbReference type="EMBL" id="MBC8611913.1"/>
    </source>
</evidence>
<dbReference type="RefSeq" id="WP_187536813.1">
    <property type="nucleotide sequence ID" value="NZ_JACRTL010000009.1"/>
</dbReference>
<dbReference type="InterPro" id="IPR032465">
    <property type="entry name" value="ACMSD"/>
</dbReference>
<dbReference type="InterPro" id="IPR032466">
    <property type="entry name" value="Metal_Hydrolase"/>
</dbReference>
<dbReference type="InterPro" id="IPR006680">
    <property type="entry name" value="Amidohydro-rel"/>
</dbReference>
<dbReference type="EMBL" id="JACRTL010000009">
    <property type="protein sequence ID" value="MBC8611913.1"/>
    <property type="molecule type" value="Genomic_DNA"/>
</dbReference>
<reference evidence="3" key="1">
    <citation type="submission" date="2020-08" db="EMBL/GenBank/DDBJ databases">
        <title>Genome public.</title>
        <authorList>
            <person name="Liu C."/>
            <person name="Sun Q."/>
        </authorList>
    </citation>
    <scope>NUCLEOTIDE SEQUENCE</scope>
    <source>
        <strain evidence="3">NSJ-15</strain>
    </source>
</reference>